<feature type="repeat" description="CSPG" evidence="4">
    <location>
        <begin position="214"/>
        <end position="309"/>
    </location>
</feature>
<keyword evidence="1" id="KW-0732">Signal</keyword>
<keyword evidence="2" id="KW-0677">Repeat</keyword>
<dbReference type="PROSITE" id="PS51854">
    <property type="entry name" value="CSPG"/>
    <property type="match status" value="8"/>
</dbReference>
<keyword evidence="5" id="KW-0812">Transmembrane</keyword>
<dbReference type="InterPro" id="IPR051561">
    <property type="entry name" value="FRAS1_ECM"/>
</dbReference>
<evidence type="ECO:0000256" key="5">
    <source>
        <dbReference type="SAM" id="Phobius"/>
    </source>
</evidence>
<accession>A0A026WHP1</accession>
<dbReference type="PANTHER" id="PTHR45739">
    <property type="entry name" value="MATRIX PROTEIN, PUTATIVE-RELATED"/>
    <property type="match status" value="1"/>
</dbReference>
<dbReference type="PANTHER" id="PTHR45739:SF12">
    <property type="entry name" value="CHONDROITIN SULFATE PROTEOGLYCAN 4-LIKE ISOFORM X2"/>
    <property type="match status" value="1"/>
</dbReference>
<keyword evidence="3" id="KW-0325">Glycoprotein</keyword>
<dbReference type="GO" id="GO:0009653">
    <property type="term" value="P:anatomical structure morphogenesis"/>
    <property type="evidence" value="ECO:0007669"/>
    <property type="project" value="TreeGrafter"/>
</dbReference>
<sequence>MVLDIAKYGVEETGVVFTLVTPPVYGTLALDLLMSRKDHSFTLQDIKQDKIQYTHDGSETTEDSMILELTLAAGPDYTLPGYLQGSLRFPLHVNVTPVNDPPLLEIPTAKVLRLAQGTRKTLTKELIWAIDADTPSEMLIYTVLRTDTDAGHIEKVTSPFRPIDTFTQAELMQGLIAYVHRGNAKPNAMLGLQVSDGIESSQPAYLRVSAYPLQIKLTHNTGLVVVHRSFSFLTPANLSFATNSDDNTIDIRYDIVSPPQYGVLQKLKNVSSSWTNVDYFTSRDMELHTVRYLHNVGSPNQDEFKFQASVREVKTQQVYDFRITFIDLELRETRRVPVNLTNTSNITITSNHLRYQTNPLVTSPSKIVFSLTTGPKYGNLFLSDRKLAAADTFTQKDIEEVRLSYRLFRRAYSNILDEITFKVNAPQCVDIHATLKFRYYVGKNGKSLEGVESLKVDEGSRTPLRITHMNPKEYGISSLLYNLTVKPYHGWLAIANNSESQGQRNVSSFTFEDVSEQTVFYVHDDSETKEDSFEFVAVSLDADFMYVGKFHIDVAMKNDNPPGRTVDRVFHVVLKGDKLITSKDLAYTDKDVDTKASELIYTRKDAQKSRIYRITNPSSPIREFSQQDINDGVILFRHYGDEHEKIEFSITDGHFYKIGVLEIQASPPYIRLRENNGSIVQFNKSVVLRPKELEIETNVYATAKDIKYNIWEKPKHGILLKHGRESNSFTEDDLKHSSVAYKHLGGFLTKDVFKFKVFVKGAEAEGAFVIKVYPESYWESLIVQSNKTIFVEEATSVLLSRKSLEIMHPKISSSEIVYFVRKWPKNGYLDLQVQDEHNEETKEEYSGNAVNHFEQSLINEGRVFYVQSVMNQTDDRFVVDVTNGITWLRGLSVNFVIVPEKLYVEAREFNVVEGKSAVLSESNFLVVTPYYVGKVTDYRITEKPQHGTILDSTKNTQVKKFSQKHLSAGVIFYRHNGDEFSRDSFRMIVTAGDKTSEPFDVSVIVQPVNDEIPVLVNRTKLNIWQGGSIVLTPTNLAAVDNDTTPYDITFNVTGVRNGYISLVTAPELDIYNFTQSQINESQVVFTHTNGSDGEFNFVLSDGVHTTESYTVLVTTKPVHLNIEYNMPLNVFPLTRKLISDKLLLTTCSDEAREIRYTVRNGPHLGKVIMETSEGVWLEVERFTQRDINNSKVIYEHTKQFMDLTANDSFTFDVETHFAGTLTNQVFQIDISVSSGGLDRYVSAKNVRVVEGGSAHVIMNISGIISFLQTNAGSKNPAVLSRLVHQPSHGHVMLLPDMNVTTFTQPQIEGGKIAYFHDHSDTLEDRIQFSLYLTGHVLLCNTSVRVIIEPVNDEPFRLITDQPFMTVVQNQNQTVTRDNLLTTDPDTPPEEIRYDVITGPTFGRLLLLPFNQNTSEVHQVNKFTQYDIDSNRVIYEHNGPMQAASFYFRVWDGRFNPDYRVFNIHVLPIRLNVTVPGPLSLQQGSNVALITENDVKLDTNARQDLVTYEITTHPKHGVLYVRDSAAATFKQTDMLSKSVMFMQTDMMASNDSLELSARLSGFVQQHIRVEIKVVPLMIMNPMMVLAGEKNRITLQHLDATPLAELTTSYPLYTIVKKPKFAKIKRIIRSSSSSGEKRGMREREVARFSHQEIISGVIYLVCRKIPSIDGVADSFSFILAASIFQPAVGDFKFRIKLNMDDDNITLGGPMDPVGHEGEMAIAPNMSNDYLLILGMLFGVFLLGVVVIVTIRCRHNRYEHTEEEKPETTPTIGVMPLPRPPDHLMPATPHLKPFGNDHNSVTASTPLPVLPSTLPQCKVIPLSPLESSSEVDVSARYPYGVADGDEWSSFDTSDLPCQSATTQRTKKNPLLRRDQYWV</sequence>
<keyword evidence="5" id="KW-1133">Transmembrane helix</keyword>
<reference evidence="6 7" key="1">
    <citation type="journal article" date="2014" name="Curr. Biol.">
        <title>The genome of the clonal raider ant Cerapachys biroi.</title>
        <authorList>
            <person name="Oxley P.R."/>
            <person name="Ji L."/>
            <person name="Fetter-Pruneda I."/>
            <person name="McKenzie S.K."/>
            <person name="Li C."/>
            <person name="Hu H."/>
            <person name="Zhang G."/>
            <person name="Kronauer D.J."/>
        </authorList>
    </citation>
    <scope>NUCLEOTIDE SEQUENCE [LARGE SCALE GENOMIC DNA]</scope>
</reference>
<feature type="repeat" description="CSPG" evidence="4">
    <location>
        <begin position="329"/>
        <end position="424"/>
    </location>
</feature>
<evidence type="ECO:0000313" key="7">
    <source>
        <dbReference type="Proteomes" id="UP000053097"/>
    </source>
</evidence>
<evidence type="ECO:0000313" key="6">
    <source>
        <dbReference type="EMBL" id="EZA55503.1"/>
    </source>
</evidence>
<gene>
    <name evidence="6" type="ORF">X777_04566</name>
</gene>
<evidence type="ECO:0000256" key="2">
    <source>
        <dbReference type="ARBA" id="ARBA00022737"/>
    </source>
</evidence>
<dbReference type="Proteomes" id="UP000053097">
    <property type="component" value="Unassembled WGS sequence"/>
</dbReference>
<feature type="repeat" description="CSPG" evidence="4">
    <location>
        <begin position="445"/>
        <end position="538"/>
    </location>
</feature>
<feature type="repeat" description="CSPG" evidence="4">
    <location>
        <begin position="1012"/>
        <end position="1102"/>
    </location>
</feature>
<name>A0A026WHP1_OOCBI</name>
<dbReference type="EMBL" id="KK107200">
    <property type="protein sequence ID" value="EZA55503.1"/>
    <property type="molecule type" value="Genomic_DNA"/>
</dbReference>
<keyword evidence="7" id="KW-1185">Reference proteome</keyword>
<evidence type="ECO:0000256" key="4">
    <source>
        <dbReference type="PROSITE-ProRule" id="PRU01201"/>
    </source>
</evidence>
<evidence type="ECO:0000256" key="3">
    <source>
        <dbReference type="ARBA" id="ARBA00023180"/>
    </source>
</evidence>
<feature type="repeat" description="CSPG" evidence="4">
    <location>
        <begin position="1354"/>
        <end position="1452"/>
    </location>
</feature>
<proteinExistence type="predicted"/>
<feature type="repeat" description="CSPG" evidence="4">
    <location>
        <begin position="103"/>
        <end position="195"/>
    </location>
</feature>
<dbReference type="OMA" id="QCKVIPL"/>
<dbReference type="OrthoDB" id="430044at2759"/>
<feature type="repeat" description="CSPG" evidence="4">
    <location>
        <begin position="1"/>
        <end position="70"/>
    </location>
</feature>
<dbReference type="InterPro" id="IPR039005">
    <property type="entry name" value="CSPG_rpt"/>
</dbReference>
<organism evidence="6 7">
    <name type="scientific">Ooceraea biroi</name>
    <name type="common">Clonal raider ant</name>
    <name type="synonym">Cerapachys biroi</name>
    <dbReference type="NCBI Taxonomy" id="2015173"/>
    <lineage>
        <taxon>Eukaryota</taxon>
        <taxon>Metazoa</taxon>
        <taxon>Ecdysozoa</taxon>
        <taxon>Arthropoda</taxon>
        <taxon>Hexapoda</taxon>
        <taxon>Insecta</taxon>
        <taxon>Pterygota</taxon>
        <taxon>Neoptera</taxon>
        <taxon>Endopterygota</taxon>
        <taxon>Hymenoptera</taxon>
        <taxon>Apocrita</taxon>
        <taxon>Aculeata</taxon>
        <taxon>Formicoidea</taxon>
        <taxon>Formicidae</taxon>
        <taxon>Dorylinae</taxon>
        <taxon>Ooceraea</taxon>
    </lineage>
</organism>
<feature type="repeat" description="CSPG" evidence="4">
    <location>
        <begin position="1119"/>
        <end position="1214"/>
    </location>
</feature>
<keyword evidence="5" id="KW-0472">Membrane</keyword>
<protein>
    <submittedName>
        <fullName evidence="6">Chondroitin sulfate proteoglycan</fullName>
    </submittedName>
</protein>
<dbReference type="Pfam" id="PF16184">
    <property type="entry name" value="Cadherin_3"/>
    <property type="match status" value="12"/>
</dbReference>
<evidence type="ECO:0000256" key="1">
    <source>
        <dbReference type="ARBA" id="ARBA00022729"/>
    </source>
</evidence>
<feature type="transmembrane region" description="Helical" evidence="5">
    <location>
        <begin position="1727"/>
        <end position="1748"/>
    </location>
</feature>